<feature type="transmembrane region" description="Helical" evidence="8">
    <location>
        <begin position="195"/>
        <end position="220"/>
    </location>
</feature>
<dbReference type="Pfam" id="PF01032">
    <property type="entry name" value="FecCD"/>
    <property type="match status" value="1"/>
</dbReference>
<keyword evidence="6 8" id="KW-1133">Transmembrane helix</keyword>
<feature type="transmembrane region" description="Helical" evidence="8">
    <location>
        <begin position="121"/>
        <end position="138"/>
    </location>
</feature>
<feature type="transmembrane region" description="Helical" evidence="8">
    <location>
        <begin position="150"/>
        <end position="175"/>
    </location>
</feature>
<keyword evidence="12" id="KW-1185">Reference proteome</keyword>
<dbReference type="AlphaFoldDB" id="A0A1N6N0H1"/>
<keyword evidence="5 8" id="KW-0812">Transmembrane</keyword>
<organism evidence="10 11">
    <name type="scientific">Xenorhabdus innexi</name>
    <dbReference type="NCBI Taxonomy" id="290109"/>
    <lineage>
        <taxon>Bacteria</taxon>
        <taxon>Pseudomonadati</taxon>
        <taxon>Pseudomonadota</taxon>
        <taxon>Gammaproteobacteria</taxon>
        <taxon>Enterobacterales</taxon>
        <taxon>Morganellaceae</taxon>
        <taxon>Xenorhabdus</taxon>
    </lineage>
</organism>
<protein>
    <submittedName>
        <fullName evidence="9">Cobalamin/Fe3+-siderophores transport system, permease component</fullName>
    </submittedName>
    <submittedName>
        <fullName evidence="10">Ferric enterobactin transport protein (ABC superfamily, membrane)</fullName>
    </submittedName>
</protein>
<feature type="transmembrane region" description="Helical" evidence="8">
    <location>
        <begin position="241"/>
        <end position="265"/>
    </location>
</feature>
<dbReference type="Proteomes" id="UP000224871">
    <property type="component" value="Unassembled WGS sequence"/>
</dbReference>
<gene>
    <name evidence="10" type="primary">fepD</name>
    <name evidence="9" type="ORF">Xinn_00756</name>
    <name evidence="10" type="ORF">XIS1_660037</name>
</gene>
<evidence type="ECO:0000256" key="2">
    <source>
        <dbReference type="ARBA" id="ARBA00007935"/>
    </source>
</evidence>
<evidence type="ECO:0000256" key="1">
    <source>
        <dbReference type="ARBA" id="ARBA00004651"/>
    </source>
</evidence>
<reference evidence="11" key="1">
    <citation type="submission" date="2016-12" db="EMBL/GenBank/DDBJ databases">
        <authorList>
            <person name="Gaudriault S."/>
        </authorList>
    </citation>
    <scope>NUCLEOTIDE SEQUENCE [LARGE SCALE GENOMIC DNA]</scope>
    <source>
        <strain evidence="11">HGB1681 (deposited as PTA-6826 in the American Type Culture Collection)</strain>
    </source>
</reference>
<feature type="transmembrane region" description="Helical" evidence="8">
    <location>
        <begin position="93"/>
        <end position="115"/>
    </location>
</feature>
<keyword evidence="4" id="KW-1003">Cell membrane</keyword>
<dbReference type="OrthoDB" id="9055647at2"/>
<evidence type="ECO:0000256" key="5">
    <source>
        <dbReference type="ARBA" id="ARBA00022692"/>
    </source>
</evidence>
<dbReference type="EMBL" id="FTLG01000210">
    <property type="protein sequence ID" value="SIP74512.1"/>
    <property type="molecule type" value="Genomic_DNA"/>
</dbReference>
<evidence type="ECO:0000256" key="6">
    <source>
        <dbReference type="ARBA" id="ARBA00022989"/>
    </source>
</evidence>
<accession>A0A1N6N0H1</accession>
<reference evidence="9 12" key="3">
    <citation type="journal article" date="2017" name="Nat. Microbiol.">
        <title>Natural product diversity associated with the nematode symbionts Photorhabdus and Xenorhabdus.</title>
        <authorList>
            <person name="Tobias N.J."/>
            <person name="Wolff H."/>
            <person name="Djahanschiri B."/>
            <person name="Grundmann F."/>
            <person name="Kronenwerth M."/>
            <person name="Shi Y.M."/>
            <person name="Simonyi S."/>
            <person name="Grun P."/>
            <person name="Shapiro-Ilan D."/>
            <person name="Pidot S.J."/>
            <person name="Stinear T.P."/>
            <person name="Ebersberger I."/>
            <person name="Bode H.B."/>
        </authorList>
    </citation>
    <scope>NUCLEOTIDE SEQUENCE [LARGE SCALE GENOMIC DNA]</scope>
    <source>
        <strain evidence="9 12">DSM 16336</strain>
    </source>
</reference>
<dbReference type="CDD" id="cd06550">
    <property type="entry name" value="TM_ABC_iron-siderophores_like"/>
    <property type="match status" value="1"/>
</dbReference>
<keyword evidence="7 8" id="KW-0472">Membrane</keyword>
<sequence length="336" mass="35479">MKNPKRRTIRISGLVLMALLTCLCIVGSLSLGSKPLPMSAIWLHYWQGDQGSYYDLVINAREPRTLIGLMAGAALALAGAVTQGLLRNPLGDPGLLGINAGAATTVVFVSFIPALEELPRFWTAFIGAGLSTLLFYFLSGGSRNTNPVRLVLTGAAINACLFAVVQGIVLINAQVMESYRFWTVGSLSVMSLHEASLLLPYLLAAVVLTLSLSASLNVMVFGEGIAGALGANVARTRILSLLSAIMLAAGATAMAGPIAFIGLAAPHLMRALVGSDFRWLLPYCLFAGPCLLLISDIVGRLLIAPEEIMVGIITACIGAPLLYLVAKNRTQQIMVE</sequence>
<dbReference type="Gene3D" id="1.10.3470.10">
    <property type="entry name" value="ABC transporter involved in vitamin B12 uptake, BtuC"/>
    <property type="match status" value="1"/>
</dbReference>
<dbReference type="EMBL" id="NIBU01000006">
    <property type="protein sequence ID" value="PHM37659.1"/>
    <property type="molecule type" value="Genomic_DNA"/>
</dbReference>
<comment type="subcellular location">
    <subcellularLocation>
        <location evidence="1">Cell membrane</location>
        <topology evidence="1">Multi-pass membrane protein</topology>
    </subcellularLocation>
</comment>
<proteinExistence type="inferred from homology"/>
<comment type="similarity">
    <text evidence="2">Belongs to the binding-protein-dependent transport system permease family. FecCD subfamily.</text>
</comment>
<evidence type="ECO:0000256" key="7">
    <source>
        <dbReference type="ARBA" id="ARBA00023136"/>
    </source>
</evidence>
<feature type="transmembrane region" description="Helical" evidence="8">
    <location>
        <begin position="307"/>
        <end position="326"/>
    </location>
</feature>
<evidence type="ECO:0000256" key="4">
    <source>
        <dbReference type="ARBA" id="ARBA00022475"/>
    </source>
</evidence>
<name>A0A1N6N0H1_9GAMM</name>
<evidence type="ECO:0000256" key="3">
    <source>
        <dbReference type="ARBA" id="ARBA00022448"/>
    </source>
</evidence>
<feature type="transmembrane region" description="Helical" evidence="8">
    <location>
        <begin position="66"/>
        <end position="86"/>
    </location>
</feature>
<dbReference type="GO" id="GO:0022857">
    <property type="term" value="F:transmembrane transporter activity"/>
    <property type="evidence" value="ECO:0007669"/>
    <property type="project" value="InterPro"/>
</dbReference>
<reference evidence="10" key="2">
    <citation type="submission" date="2016-12" db="EMBL/GenBank/DDBJ databases">
        <authorList>
            <person name="Song W.-J."/>
            <person name="Kurnit D.M."/>
        </authorList>
    </citation>
    <scope>NUCLEOTIDE SEQUENCE [LARGE SCALE GENOMIC DNA]</scope>
    <source>
        <strain evidence="10">HGB1681</strain>
    </source>
</reference>
<dbReference type="FunFam" id="1.10.3470.10:FF:000001">
    <property type="entry name" value="Vitamin B12 ABC transporter permease BtuC"/>
    <property type="match status" value="1"/>
</dbReference>
<keyword evidence="3" id="KW-0813">Transport</keyword>
<dbReference type="GO" id="GO:0005886">
    <property type="term" value="C:plasma membrane"/>
    <property type="evidence" value="ECO:0007669"/>
    <property type="project" value="UniProtKB-SubCell"/>
</dbReference>
<feature type="transmembrane region" description="Helical" evidence="8">
    <location>
        <begin position="277"/>
        <end position="295"/>
    </location>
</feature>
<dbReference type="GO" id="GO:0033214">
    <property type="term" value="P:siderophore-iron import into cell"/>
    <property type="evidence" value="ECO:0007669"/>
    <property type="project" value="TreeGrafter"/>
</dbReference>
<dbReference type="InterPro" id="IPR037294">
    <property type="entry name" value="ABC_BtuC-like"/>
</dbReference>
<evidence type="ECO:0000256" key="8">
    <source>
        <dbReference type="SAM" id="Phobius"/>
    </source>
</evidence>
<dbReference type="SUPFAM" id="SSF81345">
    <property type="entry name" value="ABC transporter involved in vitamin B12 uptake, BtuC"/>
    <property type="match status" value="1"/>
</dbReference>
<evidence type="ECO:0000313" key="9">
    <source>
        <dbReference type="EMBL" id="PHM37659.1"/>
    </source>
</evidence>
<dbReference type="InterPro" id="IPR000522">
    <property type="entry name" value="ABC_transptr_permease_BtuC"/>
</dbReference>
<dbReference type="PANTHER" id="PTHR30472:SF1">
    <property type="entry name" value="FE(3+) DICITRATE TRANSPORT SYSTEM PERMEASE PROTEIN FECC-RELATED"/>
    <property type="match status" value="1"/>
</dbReference>
<evidence type="ECO:0000313" key="10">
    <source>
        <dbReference type="EMBL" id="SIP74512.1"/>
    </source>
</evidence>
<evidence type="ECO:0000313" key="11">
    <source>
        <dbReference type="Proteomes" id="UP000196435"/>
    </source>
</evidence>
<evidence type="ECO:0000313" key="12">
    <source>
        <dbReference type="Proteomes" id="UP000224871"/>
    </source>
</evidence>
<dbReference type="Proteomes" id="UP000196435">
    <property type="component" value="Unassembled WGS sequence"/>
</dbReference>
<dbReference type="PANTHER" id="PTHR30472">
    <property type="entry name" value="FERRIC ENTEROBACTIN TRANSPORT SYSTEM PERMEASE PROTEIN"/>
    <property type="match status" value="1"/>
</dbReference>
<dbReference type="RefSeq" id="WP_086953871.1">
    <property type="nucleotide sequence ID" value="NZ_CAWNQC010000259.1"/>
</dbReference>